<protein>
    <recommendedName>
        <fullName evidence="4">Reverse transcriptase domain-containing protein</fullName>
    </recommendedName>
</protein>
<dbReference type="OrthoDB" id="8052806at2759"/>
<dbReference type="Proteomes" id="UP000570595">
    <property type="component" value="Unassembled WGS sequence"/>
</dbReference>
<evidence type="ECO:0000313" key="2">
    <source>
        <dbReference type="EMBL" id="KAF4647878.1"/>
    </source>
</evidence>
<proteinExistence type="predicted"/>
<dbReference type="EMBL" id="JABAHT010002096">
    <property type="protein sequence ID" value="KAF4647878.1"/>
    <property type="molecule type" value="Genomic_DNA"/>
</dbReference>
<evidence type="ECO:0000256" key="1">
    <source>
        <dbReference type="SAM" id="MobiDB-lite"/>
    </source>
</evidence>
<gene>
    <name evidence="2" type="ORF">FOZ61_003527</name>
</gene>
<feature type="non-terminal residue" evidence="2">
    <location>
        <position position="1"/>
    </location>
</feature>
<comment type="caution">
    <text evidence="2">The sequence shown here is derived from an EMBL/GenBank/DDBJ whole genome shotgun (WGS) entry which is preliminary data.</text>
</comment>
<dbReference type="SUPFAM" id="SSF56672">
    <property type="entry name" value="DNA/RNA polymerases"/>
    <property type="match status" value="1"/>
</dbReference>
<organism evidence="2 3">
    <name type="scientific">Perkinsus olseni</name>
    <name type="common">Perkinsus atlanticus</name>
    <dbReference type="NCBI Taxonomy" id="32597"/>
    <lineage>
        <taxon>Eukaryota</taxon>
        <taxon>Sar</taxon>
        <taxon>Alveolata</taxon>
        <taxon>Perkinsozoa</taxon>
        <taxon>Perkinsea</taxon>
        <taxon>Perkinsida</taxon>
        <taxon>Perkinsidae</taxon>
        <taxon>Perkinsus</taxon>
    </lineage>
</organism>
<dbReference type="AlphaFoldDB" id="A0A7J6KLA0"/>
<sequence length="354" mass="39005">LCNIAIDHAPEESYPDLSVEDLVPDDLLRDLTDAAIPKRKKSATPSPVEDHADKVPDEKCSVFGWELLPPADDAPYGRFQLQVPWKGQERPTSDGNQRCLRRAVATDARLTPLQRSDYLDVFSSLFENHFVDTGSSDVVHLVPSMPVFREHAASTRVRLVLDPSQELNPLCHSGPAASDDYLGCSLLANLHLSRVAPFIITGDISKAFHRISICSQDRPYFGMVFRIGHDLVTAKWRVLIFGANFAPSALTQALCGCVVLADYDSGYLSREEARQLDPVVAQVIDTFDDNRASGDSAATDPASSELPPQFRGKVSIYVDDTQSRGDDIRSVTRCADALDLSLERHGFPSNVLKR</sequence>
<evidence type="ECO:0000313" key="3">
    <source>
        <dbReference type="Proteomes" id="UP000570595"/>
    </source>
</evidence>
<accession>A0A7J6KLA0</accession>
<name>A0A7J6KLA0_PEROL</name>
<feature type="region of interest" description="Disordered" evidence="1">
    <location>
        <begin position="34"/>
        <end position="54"/>
    </location>
</feature>
<evidence type="ECO:0008006" key="4">
    <source>
        <dbReference type="Google" id="ProtNLM"/>
    </source>
</evidence>
<feature type="non-terminal residue" evidence="2">
    <location>
        <position position="354"/>
    </location>
</feature>
<reference evidence="2 3" key="1">
    <citation type="submission" date="2020-04" db="EMBL/GenBank/DDBJ databases">
        <title>Perkinsus olseni comparative genomics.</title>
        <authorList>
            <person name="Bogema D.R."/>
        </authorList>
    </citation>
    <scope>NUCLEOTIDE SEQUENCE [LARGE SCALE GENOMIC DNA]</scope>
    <source>
        <strain evidence="2">ATCC PRA-179</strain>
    </source>
</reference>
<dbReference type="InterPro" id="IPR043502">
    <property type="entry name" value="DNA/RNA_pol_sf"/>
</dbReference>